<gene>
    <name evidence="2" type="ORF">ACFOEN_13575</name>
</gene>
<dbReference type="EMBL" id="JBHRTI010000007">
    <property type="protein sequence ID" value="MFC3148657.1"/>
    <property type="molecule type" value="Genomic_DNA"/>
</dbReference>
<organism evidence="2 3">
    <name type="scientific">Piscinibacterium candidicorallinum</name>
    <dbReference type="NCBI Taxonomy" id="1793872"/>
    <lineage>
        <taxon>Bacteria</taxon>
        <taxon>Pseudomonadati</taxon>
        <taxon>Pseudomonadota</taxon>
        <taxon>Betaproteobacteria</taxon>
        <taxon>Burkholderiales</taxon>
        <taxon>Piscinibacterium</taxon>
    </lineage>
</organism>
<keyword evidence="1" id="KW-0732">Signal</keyword>
<evidence type="ECO:0000256" key="1">
    <source>
        <dbReference type="SAM" id="SignalP"/>
    </source>
</evidence>
<sequence length="434" mass="47347">MFNVRHAAASSLAVLALCTAVLPVLGQTAPPSPAPAADATRPFALSTGTVQAAIGTDLLWRVREPVAERFAAAGRDGDAVTVFAETLGIPWREFAENTEPRADHPWVRMQRELADAARASGKPVSLQLTLARERYAREAVRDGTNIELREVGSRCFDLNLGTEASYATAYPRYVTWMMRTYAPRWVNVSAEINGYLAACGDGPAWRALVDLQRASYRAAKAVDANAVVYASFLIDELYGKSLDGFDAAHYAALNNLSRDRFGLAMQIHGPRATDPVQLPRDYLSRVRDRNPKEAPLLVADTGWNSRDLALGTPSSCQRAAVPGNDAAAAAYLRWLLAQARALNVDLVTWSSLFDAVPADVMTSCYPSASWPFYRACGNDSNCIFMNAQRSAAENAQAGELRFKAEGAMGLRTYEGTPKGALMQVWQEALRQPRR</sequence>
<feature type="chain" id="PRO_5045495043" evidence="1">
    <location>
        <begin position="27"/>
        <end position="434"/>
    </location>
</feature>
<proteinExistence type="predicted"/>
<dbReference type="Gene3D" id="3.20.20.80">
    <property type="entry name" value="Glycosidases"/>
    <property type="match status" value="1"/>
</dbReference>
<name>A0ABV7HA74_9BURK</name>
<keyword evidence="3" id="KW-1185">Reference proteome</keyword>
<protein>
    <submittedName>
        <fullName evidence="2">Uncharacterized protein</fullName>
    </submittedName>
</protein>
<evidence type="ECO:0000313" key="2">
    <source>
        <dbReference type="EMBL" id="MFC3148657.1"/>
    </source>
</evidence>
<accession>A0ABV7HA74</accession>
<dbReference type="Proteomes" id="UP001595556">
    <property type="component" value="Unassembled WGS sequence"/>
</dbReference>
<dbReference type="RefSeq" id="WP_377304796.1">
    <property type="nucleotide sequence ID" value="NZ_CP180191.1"/>
</dbReference>
<dbReference type="SUPFAM" id="SSF51445">
    <property type="entry name" value="(Trans)glycosidases"/>
    <property type="match status" value="1"/>
</dbReference>
<reference evidence="3" key="1">
    <citation type="journal article" date="2019" name="Int. J. Syst. Evol. Microbiol.">
        <title>The Global Catalogue of Microorganisms (GCM) 10K type strain sequencing project: providing services to taxonomists for standard genome sequencing and annotation.</title>
        <authorList>
            <consortium name="The Broad Institute Genomics Platform"/>
            <consortium name="The Broad Institute Genome Sequencing Center for Infectious Disease"/>
            <person name="Wu L."/>
            <person name="Ma J."/>
        </authorList>
    </citation>
    <scope>NUCLEOTIDE SEQUENCE [LARGE SCALE GENOMIC DNA]</scope>
    <source>
        <strain evidence="3">KCTC 52168</strain>
    </source>
</reference>
<dbReference type="InterPro" id="IPR017853">
    <property type="entry name" value="GH"/>
</dbReference>
<comment type="caution">
    <text evidence="2">The sequence shown here is derived from an EMBL/GenBank/DDBJ whole genome shotgun (WGS) entry which is preliminary data.</text>
</comment>
<evidence type="ECO:0000313" key="3">
    <source>
        <dbReference type="Proteomes" id="UP001595556"/>
    </source>
</evidence>
<feature type="signal peptide" evidence="1">
    <location>
        <begin position="1"/>
        <end position="26"/>
    </location>
</feature>